<sequence>MSEQNTQEPYDDFPYSEFADSNYHAAVAAHPWLAQPVMRAMLHKLANENASVPTRQRKVIRLAQEASEAVAPYTACKKGCSSCCHLPLMIFTSEAETIAAITGRKMTHLPFRMPEPEDKVEKMAFLGQPCPFLVENECSIYESRPLECRLHHNMAGDPALCDTTKFGETSIPTMGSFKDFEMVFAWLSLKKMETLADIREFFPE</sequence>
<evidence type="ECO:0000313" key="2">
    <source>
        <dbReference type="Proteomes" id="UP000245081"/>
    </source>
</evidence>
<reference evidence="1 2" key="1">
    <citation type="journal article" date="2018" name="Environ. Microbiol.">
        <title>Isolation and genomic characterization of Novimethylophilus kurashikiensis gen. nov. sp. nov., a new lanthanide-dependent methylotrophic species of Methylophilaceae.</title>
        <authorList>
            <person name="Lv H."/>
            <person name="Sahin N."/>
            <person name="Tani A."/>
        </authorList>
    </citation>
    <scope>NUCLEOTIDE SEQUENCE [LARGE SCALE GENOMIC DNA]</scope>
    <source>
        <strain evidence="1 2">La2-4</strain>
    </source>
</reference>
<organism evidence="1 2">
    <name type="scientific">Novimethylophilus kurashikiensis</name>
    <dbReference type="NCBI Taxonomy" id="1825523"/>
    <lineage>
        <taxon>Bacteria</taxon>
        <taxon>Pseudomonadati</taxon>
        <taxon>Pseudomonadota</taxon>
        <taxon>Betaproteobacteria</taxon>
        <taxon>Nitrosomonadales</taxon>
        <taxon>Methylophilaceae</taxon>
        <taxon>Novimethylophilus</taxon>
    </lineage>
</organism>
<accession>A0A2R5F8J0</accession>
<dbReference type="AlphaFoldDB" id="A0A2R5F8J0"/>
<dbReference type="Proteomes" id="UP000245081">
    <property type="component" value="Unassembled WGS sequence"/>
</dbReference>
<name>A0A2R5F8J0_9PROT</name>
<keyword evidence="2" id="KW-1185">Reference proteome</keyword>
<dbReference type="Pfam" id="PF03692">
    <property type="entry name" value="CxxCxxCC"/>
    <property type="match status" value="1"/>
</dbReference>
<gene>
    <name evidence="1" type="ORF">NMK_2161</name>
</gene>
<dbReference type="OrthoDB" id="9779822at2"/>
<dbReference type="RefSeq" id="WP_109015751.1">
    <property type="nucleotide sequence ID" value="NZ_BDOQ01000008.1"/>
</dbReference>
<comment type="caution">
    <text evidence="1">The sequence shown here is derived from an EMBL/GenBank/DDBJ whole genome shotgun (WGS) entry which is preliminary data.</text>
</comment>
<evidence type="ECO:0000313" key="1">
    <source>
        <dbReference type="EMBL" id="GBG14562.1"/>
    </source>
</evidence>
<protein>
    <submittedName>
        <fullName evidence="1">Chaperone protein DnaK</fullName>
    </submittedName>
</protein>
<proteinExistence type="predicted"/>
<dbReference type="InterPro" id="IPR005358">
    <property type="entry name" value="Puta_zinc/iron-chelating_dom"/>
</dbReference>
<dbReference type="EMBL" id="BDOQ01000008">
    <property type="protein sequence ID" value="GBG14562.1"/>
    <property type="molecule type" value="Genomic_DNA"/>
</dbReference>